<dbReference type="PANTHER" id="PTHR30558">
    <property type="entry name" value="EXBD MEMBRANE COMPONENT OF PMF-DRIVEN MACROMOLECULE IMPORT SYSTEM"/>
    <property type="match status" value="1"/>
</dbReference>
<comment type="subunit">
    <text evidence="10">The Tol-Pal system is composed of five core proteins: the inner membrane proteins TolA, TolQ and TolR, the periplasmic protein TolB and the outer membrane protein Pal. They form a network linking the inner and outer membranes and the peptidoglycan layer.</text>
</comment>
<evidence type="ECO:0000313" key="12">
    <source>
        <dbReference type="Proteomes" id="UP000231409"/>
    </source>
</evidence>
<keyword evidence="9 10" id="KW-0131">Cell cycle</keyword>
<keyword evidence="8 10" id="KW-0472">Membrane</keyword>
<dbReference type="InterPro" id="IPR014168">
    <property type="entry name" value="Tol-Pal_TolR"/>
</dbReference>
<dbReference type="GO" id="GO:0051301">
    <property type="term" value="P:cell division"/>
    <property type="evidence" value="ECO:0007669"/>
    <property type="project" value="UniProtKB-UniRule"/>
</dbReference>
<dbReference type="EMBL" id="NTFH01000004">
    <property type="protein sequence ID" value="PHQ16260.1"/>
    <property type="molecule type" value="Genomic_DNA"/>
</dbReference>
<dbReference type="RefSeq" id="WP_099613426.1">
    <property type="nucleotide sequence ID" value="NZ_KZ319368.1"/>
</dbReference>
<keyword evidence="7 10" id="KW-1133">Transmembrane helix</keyword>
<feature type="transmembrane region" description="Helical" evidence="10">
    <location>
        <begin position="20"/>
        <end position="41"/>
    </location>
</feature>
<evidence type="ECO:0000256" key="7">
    <source>
        <dbReference type="ARBA" id="ARBA00022989"/>
    </source>
</evidence>
<dbReference type="NCBIfam" id="TIGR02801">
    <property type="entry name" value="tolR"/>
    <property type="match status" value="1"/>
</dbReference>
<comment type="similarity">
    <text evidence="2 10">Belongs to the ExbD/TolR family.</text>
</comment>
<sequence>MKGMGMMPTARRKPMSEINVVPYIDVMLVLLVIFMVTAPMLTQGVKVDLPETTSDPIQAQKDVESIIVSVDAAGAYYLEVGDRGSDPMSLGELRSQVATILSERANGEVLVRGDEHVEYGVVVRLMAELQGAGASSVGLITEAFADDAANDSK</sequence>
<evidence type="ECO:0000256" key="1">
    <source>
        <dbReference type="ARBA" id="ARBA00004162"/>
    </source>
</evidence>
<evidence type="ECO:0000256" key="5">
    <source>
        <dbReference type="ARBA" id="ARBA00022618"/>
    </source>
</evidence>
<name>A0A2G1UPB0_9GAMM</name>
<dbReference type="GO" id="GO:0022857">
    <property type="term" value="F:transmembrane transporter activity"/>
    <property type="evidence" value="ECO:0007669"/>
    <property type="project" value="InterPro"/>
</dbReference>
<organism evidence="11 12">
    <name type="scientific">Marinobacter profundi</name>
    <dbReference type="NCBI Taxonomy" id="2666256"/>
    <lineage>
        <taxon>Bacteria</taxon>
        <taxon>Pseudomonadati</taxon>
        <taxon>Pseudomonadota</taxon>
        <taxon>Gammaproteobacteria</taxon>
        <taxon>Pseudomonadales</taxon>
        <taxon>Marinobacteraceae</taxon>
        <taxon>Marinobacter</taxon>
    </lineage>
</organism>
<evidence type="ECO:0000256" key="2">
    <source>
        <dbReference type="ARBA" id="ARBA00005811"/>
    </source>
</evidence>
<comment type="caution">
    <text evidence="11">The sequence shown here is derived from an EMBL/GenBank/DDBJ whole genome shotgun (WGS) entry which is preliminary data.</text>
</comment>
<dbReference type="GO" id="GO:0015031">
    <property type="term" value="P:protein transport"/>
    <property type="evidence" value="ECO:0007669"/>
    <property type="project" value="InterPro"/>
</dbReference>
<evidence type="ECO:0000313" key="11">
    <source>
        <dbReference type="EMBL" id="PHQ16260.1"/>
    </source>
</evidence>
<keyword evidence="6 10" id="KW-0812">Transmembrane</keyword>
<dbReference type="PANTHER" id="PTHR30558:SF7">
    <property type="entry name" value="TOL-PAL SYSTEM PROTEIN TOLR"/>
    <property type="match status" value="1"/>
</dbReference>
<evidence type="ECO:0000256" key="9">
    <source>
        <dbReference type="ARBA" id="ARBA00023306"/>
    </source>
</evidence>
<dbReference type="AlphaFoldDB" id="A0A2G1UPB0"/>
<gene>
    <name evidence="10 11" type="primary">tolR</name>
    <name evidence="11" type="ORF">CLH61_04035</name>
</gene>
<keyword evidence="5 10" id="KW-0132">Cell division</keyword>
<proteinExistence type="inferred from homology"/>
<reference evidence="11 12" key="1">
    <citation type="submission" date="2017-09" db="EMBL/GenBank/DDBJ databases">
        <title>The draft genome sequences of Marinobacter sp. PWS21.</title>
        <authorList>
            <person name="Cao J."/>
        </authorList>
    </citation>
    <scope>NUCLEOTIDE SEQUENCE [LARGE SCALE GENOMIC DNA]</scope>
    <source>
        <strain evidence="11 12">PWS21</strain>
    </source>
</reference>
<evidence type="ECO:0000256" key="6">
    <source>
        <dbReference type="ARBA" id="ARBA00022692"/>
    </source>
</evidence>
<dbReference type="Gene3D" id="3.30.420.270">
    <property type="match status" value="1"/>
</dbReference>
<comment type="function">
    <text evidence="10">Part of the Tol-Pal system, which plays a role in outer membrane invagination during cell division and is important for maintaining outer membrane integrity.</text>
</comment>
<accession>A0A2G1UPB0</accession>
<dbReference type="InterPro" id="IPR003400">
    <property type="entry name" value="ExbD"/>
</dbReference>
<keyword evidence="12" id="KW-1185">Reference proteome</keyword>
<evidence type="ECO:0000256" key="8">
    <source>
        <dbReference type="ARBA" id="ARBA00023136"/>
    </source>
</evidence>
<evidence type="ECO:0000256" key="3">
    <source>
        <dbReference type="ARBA" id="ARBA00022475"/>
    </source>
</evidence>
<evidence type="ECO:0000256" key="4">
    <source>
        <dbReference type="ARBA" id="ARBA00022519"/>
    </source>
</evidence>
<dbReference type="GO" id="GO:0005886">
    <property type="term" value="C:plasma membrane"/>
    <property type="evidence" value="ECO:0007669"/>
    <property type="project" value="UniProtKB-SubCell"/>
</dbReference>
<protein>
    <recommendedName>
        <fullName evidence="10">Tol-Pal system protein TolR</fullName>
    </recommendedName>
</protein>
<comment type="subcellular location">
    <subcellularLocation>
        <location evidence="10">Cell inner membrane</location>
        <topology evidence="10">Single-pass membrane protein</topology>
    </subcellularLocation>
    <subcellularLocation>
        <location evidence="1">Cell membrane</location>
        <topology evidence="1">Single-pass membrane protein</topology>
    </subcellularLocation>
</comment>
<keyword evidence="3 10" id="KW-1003">Cell membrane</keyword>
<dbReference type="HAMAP" id="MF_02203">
    <property type="entry name" value="TolR"/>
    <property type="match status" value="1"/>
</dbReference>
<dbReference type="Proteomes" id="UP000231409">
    <property type="component" value="Unassembled WGS sequence"/>
</dbReference>
<evidence type="ECO:0000256" key="10">
    <source>
        <dbReference type="HAMAP-Rule" id="MF_02203"/>
    </source>
</evidence>
<keyword evidence="4 10" id="KW-0997">Cell inner membrane</keyword>
<dbReference type="Pfam" id="PF02472">
    <property type="entry name" value="ExbD"/>
    <property type="match status" value="1"/>
</dbReference>